<keyword evidence="2" id="KW-1185">Reference proteome</keyword>
<dbReference type="RefSeq" id="WP_265618373.1">
    <property type="nucleotide sequence ID" value="NZ_JAPFRD010000011.1"/>
</dbReference>
<evidence type="ECO:0000313" key="2">
    <source>
        <dbReference type="Proteomes" id="UP001142810"/>
    </source>
</evidence>
<reference evidence="1" key="1">
    <citation type="submission" date="2022-11" db="EMBL/GenBank/DDBJ databases">
        <title>Alteromonas sp. nov., isolated from sea water of the Qingdao.</title>
        <authorList>
            <person name="Wang Q."/>
        </authorList>
    </citation>
    <scope>NUCLEOTIDE SEQUENCE</scope>
    <source>
        <strain evidence="1">ASW11-7</strain>
    </source>
</reference>
<accession>A0ABT3P9Y1</accession>
<sequence>MRSLLSCTWPDDRMTTVNPMNLREKMSCFMPVFMAWVFSCLIMNASFATDNVSEQPAFSKSSPVVQYNYTSKSHSLRWTGTTLDGIEQADTPDLIPPWALVQATTVVSTLALEALLHGHIQKHYRPIPRGPPILLP</sequence>
<dbReference type="Proteomes" id="UP001142810">
    <property type="component" value="Unassembled WGS sequence"/>
</dbReference>
<gene>
    <name evidence="1" type="ORF">OPS25_13835</name>
</gene>
<protein>
    <submittedName>
        <fullName evidence="1">Uncharacterized protein</fullName>
    </submittedName>
</protein>
<evidence type="ECO:0000313" key="1">
    <source>
        <dbReference type="EMBL" id="MCW8109585.1"/>
    </source>
</evidence>
<name>A0ABT3P9Y1_9ALTE</name>
<comment type="caution">
    <text evidence="1">The sequence shown here is derived from an EMBL/GenBank/DDBJ whole genome shotgun (WGS) entry which is preliminary data.</text>
</comment>
<proteinExistence type="predicted"/>
<organism evidence="1 2">
    <name type="scientific">Alteromonas aquimaris</name>
    <dbReference type="NCBI Taxonomy" id="2998417"/>
    <lineage>
        <taxon>Bacteria</taxon>
        <taxon>Pseudomonadati</taxon>
        <taxon>Pseudomonadota</taxon>
        <taxon>Gammaproteobacteria</taxon>
        <taxon>Alteromonadales</taxon>
        <taxon>Alteromonadaceae</taxon>
        <taxon>Alteromonas/Salinimonas group</taxon>
        <taxon>Alteromonas</taxon>
    </lineage>
</organism>
<dbReference type="EMBL" id="JAPFRD010000011">
    <property type="protein sequence ID" value="MCW8109585.1"/>
    <property type="molecule type" value="Genomic_DNA"/>
</dbReference>